<gene>
    <name evidence="12" type="ORF">A5672_09545</name>
</gene>
<evidence type="ECO:0000256" key="6">
    <source>
        <dbReference type="ARBA" id="ARBA00022723"/>
    </source>
</evidence>
<keyword evidence="7" id="KW-0560">Oxidoreductase</keyword>
<dbReference type="InterPro" id="IPR012675">
    <property type="entry name" value="Beta-grasp_dom_sf"/>
</dbReference>
<dbReference type="GO" id="GO:0016491">
    <property type="term" value="F:oxidoreductase activity"/>
    <property type="evidence" value="ECO:0007669"/>
    <property type="project" value="UniProtKB-KW"/>
</dbReference>
<keyword evidence="8" id="KW-0408">Iron</keyword>
<dbReference type="InterPro" id="IPR006058">
    <property type="entry name" value="2Fe2S_fd_BS"/>
</dbReference>
<evidence type="ECO:0000256" key="5">
    <source>
        <dbReference type="ARBA" id="ARBA00022714"/>
    </source>
</evidence>
<keyword evidence="4" id="KW-0288">FMN</keyword>
<comment type="caution">
    <text evidence="12">The sequence shown here is derived from an EMBL/GenBank/DDBJ whole genome shotgun (WGS) entry which is preliminary data.</text>
</comment>
<evidence type="ECO:0000259" key="11">
    <source>
        <dbReference type="PROSITE" id="PS51384"/>
    </source>
</evidence>
<evidence type="ECO:0000256" key="9">
    <source>
        <dbReference type="ARBA" id="ARBA00023014"/>
    </source>
</evidence>
<dbReference type="Gene3D" id="3.40.50.80">
    <property type="entry name" value="Nucleotide-binding domain of ferredoxin-NADP reductase (FNR) module"/>
    <property type="match status" value="1"/>
</dbReference>
<keyword evidence="3" id="KW-0285">Flavoprotein</keyword>
<dbReference type="EMBL" id="LZIT01000044">
    <property type="protein sequence ID" value="OBG44803.1"/>
    <property type="molecule type" value="Genomic_DNA"/>
</dbReference>
<keyword evidence="9" id="KW-0411">Iron-sulfur</keyword>
<dbReference type="GO" id="GO:0051537">
    <property type="term" value="F:2 iron, 2 sulfur cluster binding"/>
    <property type="evidence" value="ECO:0007669"/>
    <property type="project" value="UniProtKB-KW"/>
</dbReference>
<keyword evidence="6" id="KW-0479">Metal-binding</keyword>
<evidence type="ECO:0000259" key="10">
    <source>
        <dbReference type="PROSITE" id="PS51085"/>
    </source>
</evidence>
<dbReference type="SUPFAM" id="SSF52343">
    <property type="entry name" value="Ferredoxin reductase-like, C-terminal NADP-linked domain"/>
    <property type="match status" value="1"/>
</dbReference>
<dbReference type="PROSITE" id="PS00197">
    <property type="entry name" value="2FE2S_FER_1"/>
    <property type="match status" value="1"/>
</dbReference>
<dbReference type="InterPro" id="IPR017927">
    <property type="entry name" value="FAD-bd_FR_type"/>
</dbReference>
<comment type="cofactor">
    <cofactor evidence="2">
        <name>FAD</name>
        <dbReference type="ChEBI" id="CHEBI:57692"/>
    </cofactor>
</comment>
<accession>A0ABD6P728</accession>
<evidence type="ECO:0000313" key="13">
    <source>
        <dbReference type="Proteomes" id="UP000092086"/>
    </source>
</evidence>
<dbReference type="PANTHER" id="PTHR47354:SF1">
    <property type="entry name" value="CARNITINE MONOOXYGENASE REDUCTASE SUBUNIT"/>
    <property type="match status" value="1"/>
</dbReference>
<feature type="domain" description="FAD-binding FR-type" evidence="11">
    <location>
        <begin position="5"/>
        <end position="109"/>
    </location>
</feature>
<dbReference type="RefSeq" id="WP_068206597.1">
    <property type="nucleotide sequence ID" value="NZ_LZIT01000044.1"/>
</dbReference>
<evidence type="ECO:0000256" key="8">
    <source>
        <dbReference type="ARBA" id="ARBA00023004"/>
    </source>
</evidence>
<evidence type="ECO:0000256" key="4">
    <source>
        <dbReference type="ARBA" id="ARBA00022643"/>
    </source>
</evidence>
<dbReference type="PRINTS" id="PR00409">
    <property type="entry name" value="PHDIOXRDTASE"/>
</dbReference>
<evidence type="ECO:0000256" key="2">
    <source>
        <dbReference type="ARBA" id="ARBA00001974"/>
    </source>
</evidence>
<dbReference type="InterPro" id="IPR054582">
    <property type="entry name" value="DmmA-like_N"/>
</dbReference>
<dbReference type="InterPro" id="IPR017938">
    <property type="entry name" value="Riboflavin_synthase-like_b-brl"/>
</dbReference>
<sequence>MKYTSHESDLRLVVSAKYDGADGVAVLQLQNTDGTDLPEWTPGAHVDLVLTPEITRQYSLCGSPTDRSTWQIGVLKKLGGRGGSQFVHDKLGVGDTVRVRGPRNHFELEESANYLFIAGGIGITPLVPMAAEADRAGAQWTLVYGGRSRSTMAFVDELAGNYPDNVVLFPQDVKGMINLDELLGRSTPGTLIYACGPETLLDAVAEKSQSWPEGSVHFERFNAKTLNGPTPNSSFEVELALTGHTITVQPTESILDAVAARGIQVLSSCREGICGTCETRVLDGTVEHRDSLLTRQEQEANDTMMICVSRATSARLVLEL</sequence>
<keyword evidence="5" id="KW-0001">2Fe-2S</keyword>
<dbReference type="Pfam" id="PF00111">
    <property type="entry name" value="Fer2"/>
    <property type="match status" value="1"/>
</dbReference>
<dbReference type="CDD" id="cd00207">
    <property type="entry name" value="fer2"/>
    <property type="match status" value="1"/>
</dbReference>
<dbReference type="PANTHER" id="PTHR47354">
    <property type="entry name" value="NADH OXIDOREDUCTASE HCR"/>
    <property type="match status" value="1"/>
</dbReference>
<dbReference type="InterPro" id="IPR001041">
    <property type="entry name" value="2Fe-2S_ferredoxin-type"/>
</dbReference>
<dbReference type="PROSITE" id="PS51085">
    <property type="entry name" value="2FE2S_FER_2"/>
    <property type="match status" value="1"/>
</dbReference>
<dbReference type="InterPro" id="IPR039261">
    <property type="entry name" value="FNR_nucleotide-bd"/>
</dbReference>
<comment type="cofactor">
    <cofactor evidence="1">
        <name>FMN</name>
        <dbReference type="ChEBI" id="CHEBI:58210"/>
    </cofactor>
</comment>
<evidence type="ECO:0000256" key="1">
    <source>
        <dbReference type="ARBA" id="ARBA00001917"/>
    </source>
</evidence>
<dbReference type="SUPFAM" id="SSF54292">
    <property type="entry name" value="2Fe-2S ferredoxin-like"/>
    <property type="match status" value="1"/>
</dbReference>
<dbReference type="Pfam" id="PF22290">
    <property type="entry name" value="DmmA-like_N"/>
    <property type="match status" value="1"/>
</dbReference>
<name>A0ABD6P728_9MYCO</name>
<protein>
    <submittedName>
        <fullName evidence="12">Ferredoxin</fullName>
    </submittedName>
</protein>
<reference evidence="12 13" key="1">
    <citation type="submission" date="2016-06" db="EMBL/GenBank/DDBJ databases">
        <authorList>
            <person name="Sutton G."/>
            <person name="Brinkac L."/>
            <person name="Sanka R."/>
            <person name="Adams M."/>
            <person name="Lau E."/>
            <person name="Sam S."/>
            <person name="Sreng N."/>
            <person name="Him V."/>
            <person name="Kerleguer A."/>
            <person name="Cheng S."/>
        </authorList>
    </citation>
    <scope>NUCLEOTIDE SEQUENCE [LARGE SCALE GENOMIC DNA]</scope>
    <source>
        <strain evidence="12 13">E2978</strain>
    </source>
</reference>
<organism evidence="12 13">
    <name type="scientific">Mycobacterium alsense</name>
    <dbReference type="NCBI Taxonomy" id="324058"/>
    <lineage>
        <taxon>Bacteria</taxon>
        <taxon>Bacillati</taxon>
        <taxon>Actinomycetota</taxon>
        <taxon>Actinomycetes</taxon>
        <taxon>Mycobacteriales</taxon>
        <taxon>Mycobacteriaceae</taxon>
        <taxon>Mycobacterium</taxon>
    </lineage>
</organism>
<dbReference type="Gene3D" id="3.10.20.30">
    <property type="match status" value="1"/>
</dbReference>
<proteinExistence type="predicted"/>
<dbReference type="Gene3D" id="2.40.30.10">
    <property type="entry name" value="Translation factors"/>
    <property type="match status" value="1"/>
</dbReference>
<dbReference type="InterPro" id="IPR036010">
    <property type="entry name" value="2Fe-2S_ferredoxin-like_sf"/>
</dbReference>
<dbReference type="CDD" id="cd06185">
    <property type="entry name" value="PDR_like"/>
    <property type="match status" value="1"/>
</dbReference>
<dbReference type="SUPFAM" id="SSF63380">
    <property type="entry name" value="Riboflavin synthase domain-like"/>
    <property type="match status" value="1"/>
</dbReference>
<evidence type="ECO:0000256" key="3">
    <source>
        <dbReference type="ARBA" id="ARBA00022630"/>
    </source>
</evidence>
<dbReference type="AlphaFoldDB" id="A0ABD6P728"/>
<dbReference type="InterPro" id="IPR050415">
    <property type="entry name" value="MRET"/>
</dbReference>
<dbReference type="Proteomes" id="UP000092086">
    <property type="component" value="Unassembled WGS sequence"/>
</dbReference>
<feature type="domain" description="2Fe-2S ferredoxin-type" evidence="10">
    <location>
        <begin position="235"/>
        <end position="320"/>
    </location>
</feature>
<evidence type="ECO:0000313" key="12">
    <source>
        <dbReference type="EMBL" id="OBG44803.1"/>
    </source>
</evidence>
<evidence type="ECO:0000256" key="7">
    <source>
        <dbReference type="ARBA" id="ARBA00023002"/>
    </source>
</evidence>
<dbReference type="GO" id="GO:0046872">
    <property type="term" value="F:metal ion binding"/>
    <property type="evidence" value="ECO:0007669"/>
    <property type="project" value="UniProtKB-KW"/>
</dbReference>
<dbReference type="PROSITE" id="PS51384">
    <property type="entry name" value="FAD_FR"/>
    <property type="match status" value="1"/>
</dbReference>